<accession>A0A2G8SRB7</accession>
<evidence type="ECO:0000256" key="1">
    <source>
        <dbReference type="SAM" id="MobiDB-lite"/>
    </source>
</evidence>
<dbReference type="AlphaFoldDB" id="A0A2G8SRB7"/>
<sequence length="138" mass="15170">MARRRRAALARIRLSKRDSREMARMPFRSYSHSHSRLGEACDILQITRAPMTHYCRAIGWTEREALGKPLVFRANEKFCAWLAMTVATAIASYDGCLNPASSPLSGQPRTVRNGEAALAAGGTQARSHQRAAGHSTST</sequence>
<comment type="caution">
    <text evidence="2">The sequence shown here is derived from an EMBL/GenBank/DDBJ whole genome shotgun (WGS) entry which is preliminary data.</text>
</comment>
<keyword evidence="3" id="KW-1185">Reference proteome</keyword>
<evidence type="ECO:0000313" key="3">
    <source>
        <dbReference type="Proteomes" id="UP000230002"/>
    </source>
</evidence>
<name>A0A2G8SRB7_9APHY</name>
<proteinExistence type="predicted"/>
<reference evidence="2 3" key="1">
    <citation type="journal article" date="2015" name="Sci. Rep.">
        <title>Chromosome-level genome map provides insights into diverse defense mechanisms in the medicinal fungus Ganoderma sinense.</title>
        <authorList>
            <person name="Zhu Y."/>
            <person name="Xu J."/>
            <person name="Sun C."/>
            <person name="Zhou S."/>
            <person name="Xu H."/>
            <person name="Nelson D.R."/>
            <person name="Qian J."/>
            <person name="Song J."/>
            <person name="Luo H."/>
            <person name="Xiang L."/>
            <person name="Li Y."/>
            <person name="Xu Z."/>
            <person name="Ji A."/>
            <person name="Wang L."/>
            <person name="Lu S."/>
            <person name="Hayward A."/>
            <person name="Sun W."/>
            <person name="Li X."/>
            <person name="Schwartz D.C."/>
            <person name="Wang Y."/>
            <person name="Chen S."/>
        </authorList>
    </citation>
    <scope>NUCLEOTIDE SEQUENCE [LARGE SCALE GENOMIC DNA]</scope>
    <source>
        <strain evidence="2 3">ZZ0214-1</strain>
    </source>
</reference>
<gene>
    <name evidence="2" type="ORF">GSI_00003</name>
</gene>
<evidence type="ECO:0000313" key="2">
    <source>
        <dbReference type="EMBL" id="PIL36315.1"/>
    </source>
</evidence>
<organism evidence="2 3">
    <name type="scientific">Ganoderma sinense ZZ0214-1</name>
    <dbReference type="NCBI Taxonomy" id="1077348"/>
    <lineage>
        <taxon>Eukaryota</taxon>
        <taxon>Fungi</taxon>
        <taxon>Dikarya</taxon>
        <taxon>Basidiomycota</taxon>
        <taxon>Agaricomycotina</taxon>
        <taxon>Agaricomycetes</taxon>
        <taxon>Polyporales</taxon>
        <taxon>Polyporaceae</taxon>
        <taxon>Ganoderma</taxon>
    </lineage>
</organism>
<dbReference type="EMBL" id="AYKW01000001">
    <property type="protein sequence ID" value="PIL36315.1"/>
    <property type="molecule type" value="Genomic_DNA"/>
</dbReference>
<protein>
    <submittedName>
        <fullName evidence="2">Uncharacterized protein</fullName>
    </submittedName>
</protein>
<feature type="region of interest" description="Disordered" evidence="1">
    <location>
        <begin position="102"/>
        <end position="138"/>
    </location>
</feature>
<dbReference type="Proteomes" id="UP000230002">
    <property type="component" value="Unassembled WGS sequence"/>
</dbReference>